<evidence type="ECO:0000313" key="3">
    <source>
        <dbReference type="RefSeq" id="XP_022255374.1"/>
    </source>
</evidence>
<reference evidence="3" key="1">
    <citation type="submission" date="2025-08" db="UniProtKB">
        <authorList>
            <consortium name="RefSeq"/>
        </authorList>
    </citation>
    <scope>IDENTIFICATION</scope>
    <source>
        <tissue evidence="3">Muscle</tissue>
    </source>
</reference>
<proteinExistence type="predicted"/>
<sequence>MLAVRLLLNPTEKVGKMHEQKIELCHVHKNPNNPCRKDKESAYCKKTSSSKYNNRRKSRDLSHPTTTTSKNTTIEKIESKSGHRPFKLDEHLIDPLNRGECYLDAHDQWSLRGKWGCWKTRDVESEECNENALQSTPLITISDYSCQSNEVLVDPSLDDIARYMSAKRRLSTCSTCSSLSSLSWDEEMTSNDFGDRSEIEL</sequence>
<dbReference type="Proteomes" id="UP000694941">
    <property type="component" value="Unplaced"/>
</dbReference>
<protein>
    <submittedName>
        <fullName evidence="3">Uncharacterized protein LOC106471040 isoform X2</fullName>
    </submittedName>
</protein>
<evidence type="ECO:0000313" key="2">
    <source>
        <dbReference type="Proteomes" id="UP000694941"/>
    </source>
</evidence>
<feature type="region of interest" description="Disordered" evidence="1">
    <location>
        <begin position="46"/>
        <end position="70"/>
    </location>
</feature>
<gene>
    <name evidence="3" type="primary">LOC106471040</name>
</gene>
<organism evidence="2 3">
    <name type="scientific">Limulus polyphemus</name>
    <name type="common">Atlantic horseshoe crab</name>
    <dbReference type="NCBI Taxonomy" id="6850"/>
    <lineage>
        <taxon>Eukaryota</taxon>
        <taxon>Metazoa</taxon>
        <taxon>Ecdysozoa</taxon>
        <taxon>Arthropoda</taxon>
        <taxon>Chelicerata</taxon>
        <taxon>Merostomata</taxon>
        <taxon>Xiphosura</taxon>
        <taxon>Limulidae</taxon>
        <taxon>Limulus</taxon>
    </lineage>
</organism>
<evidence type="ECO:0000256" key="1">
    <source>
        <dbReference type="SAM" id="MobiDB-lite"/>
    </source>
</evidence>
<dbReference type="RefSeq" id="XP_022255374.1">
    <property type="nucleotide sequence ID" value="XM_022399666.1"/>
</dbReference>
<dbReference type="GeneID" id="106471040"/>
<accession>A0ABM1THL8</accession>
<keyword evidence="2" id="KW-1185">Reference proteome</keyword>
<name>A0ABM1THL8_LIMPO</name>